<feature type="region of interest" description="Disordered" evidence="3">
    <location>
        <begin position="969"/>
        <end position="992"/>
    </location>
</feature>
<dbReference type="InterPro" id="IPR008936">
    <property type="entry name" value="Rho_GTPase_activation_prot"/>
</dbReference>
<feature type="domain" description="PH" evidence="4">
    <location>
        <begin position="921"/>
        <end position="1038"/>
    </location>
</feature>
<feature type="compositionally biased region" description="Basic and acidic residues" evidence="3">
    <location>
        <begin position="1397"/>
        <end position="1409"/>
    </location>
</feature>
<feature type="region of interest" description="Disordered" evidence="3">
    <location>
        <begin position="1149"/>
        <end position="1180"/>
    </location>
</feature>
<feature type="region of interest" description="Disordered" evidence="3">
    <location>
        <begin position="137"/>
        <end position="161"/>
    </location>
</feature>
<feature type="compositionally biased region" description="Polar residues" evidence="3">
    <location>
        <begin position="1470"/>
        <end position="1479"/>
    </location>
</feature>
<feature type="compositionally biased region" description="Polar residues" evidence="3">
    <location>
        <begin position="683"/>
        <end position="698"/>
    </location>
</feature>
<keyword evidence="2" id="KW-0175">Coiled coil</keyword>
<reference evidence="6 7" key="1">
    <citation type="journal article" date="2018" name="Nat. Ecol. Evol.">
        <title>Pezizomycetes genomes reveal the molecular basis of ectomycorrhizal truffle lifestyle.</title>
        <authorList>
            <person name="Murat C."/>
            <person name="Payen T."/>
            <person name="Noel B."/>
            <person name="Kuo A."/>
            <person name="Morin E."/>
            <person name="Chen J."/>
            <person name="Kohler A."/>
            <person name="Krizsan K."/>
            <person name="Balestrini R."/>
            <person name="Da Silva C."/>
            <person name="Montanini B."/>
            <person name="Hainaut M."/>
            <person name="Levati E."/>
            <person name="Barry K.W."/>
            <person name="Belfiori B."/>
            <person name="Cichocki N."/>
            <person name="Clum A."/>
            <person name="Dockter R.B."/>
            <person name="Fauchery L."/>
            <person name="Guy J."/>
            <person name="Iotti M."/>
            <person name="Le Tacon F."/>
            <person name="Lindquist E.A."/>
            <person name="Lipzen A."/>
            <person name="Malagnac F."/>
            <person name="Mello A."/>
            <person name="Molinier V."/>
            <person name="Miyauchi S."/>
            <person name="Poulain J."/>
            <person name="Riccioni C."/>
            <person name="Rubini A."/>
            <person name="Sitrit Y."/>
            <person name="Splivallo R."/>
            <person name="Traeger S."/>
            <person name="Wang M."/>
            <person name="Zifcakova L."/>
            <person name="Wipf D."/>
            <person name="Zambonelli A."/>
            <person name="Paolocci F."/>
            <person name="Nowrousian M."/>
            <person name="Ottonello S."/>
            <person name="Baldrian P."/>
            <person name="Spatafora J.W."/>
            <person name="Henrissat B."/>
            <person name="Nagy L.G."/>
            <person name="Aury J.M."/>
            <person name="Wincker P."/>
            <person name="Grigoriev I.V."/>
            <person name="Bonfante P."/>
            <person name="Martin F.M."/>
        </authorList>
    </citation>
    <scope>NUCLEOTIDE SEQUENCE [LARGE SCALE GENOMIC DNA]</scope>
    <source>
        <strain evidence="6 7">ATCC MYA-4762</strain>
    </source>
</reference>
<dbReference type="CDD" id="cd13277">
    <property type="entry name" value="PH_Bem3"/>
    <property type="match status" value="1"/>
</dbReference>
<dbReference type="Proteomes" id="UP000267821">
    <property type="component" value="Unassembled WGS sequence"/>
</dbReference>
<feature type="region of interest" description="Disordered" evidence="3">
    <location>
        <begin position="1045"/>
        <end position="1128"/>
    </location>
</feature>
<dbReference type="SMART" id="SM00233">
    <property type="entry name" value="PH"/>
    <property type="match status" value="1"/>
</dbReference>
<feature type="region of interest" description="Disordered" evidence="3">
    <location>
        <begin position="1397"/>
        <end position="1535"/>
    </location>
</feature>
<feature type="region of interest" description="Disordered" evidence="3">
    <location>
        <begin position="27"/>
        <end position="115"/>
    </location>
</feature>
<feature type="compositionally biased region" description="Polar residues" evidence="3">
    <location>
        <begin position="404"/>
        <end position="415"/>
    </location>
</feature>
<feature type="compositionally biased region" description="Low complexity" evidence="3">
    <location>
        <begin position="1488"/>
        <end position="1507"/>
    </location>
</feature>
<feature type="coiled-coil region" evidence="2">
    <location>
        <begin position="281"/>
        <end position="308"/>
    </location>
</feature>
<dbReference type="InParanoid" id="A0A3N4M0N5"/>
<dbReference type="InterPro" id="IPR050729">
    <property type="entry name" value="Rho-GAP"/>
</dbReference>
<dbReference type="FunFam" id="2.30.29.30:FF:000452">
    <property type="entry name" value="Rho GTPase activator (Bem3)"/>
    <property type="match status" value="1"/>
</dbReference>
<evidence type="ECO:0000259" key="5">
    <source>
        <dbReference type="PROSITE" id="PS50238"/>
    </source>
</evidence>
<feature type="region of interest" description="Disordered" evidence="3">
    <location>
        <begin position="176"/>
        <end position="199"/>
    </location>
</feature>
<dbReference type="Pfam" id="PF00620">
    <property type="entry name" value="RhoGAP"/>
    <property type="match status" value="1"/>
</dbReference>
<dbReference type="PANTHER" id="PTHR23176:SF129">
    <property type="entry name" value="RHO GTPASE ACTIVATING PROTEIN AT 16F, ISOFORM E-RELATED"/>
    <property type="match status" value="1"/>
</dbReference>
<dbReference type="Gene3D" id="2.30.29.30">
    <property type="entry name" value="Pleckstrin-homology domain (PH domain)/Phosphotyrosine-binding domain (PTB)"/>
    <property type="match status" value="1"/>
</dbReference>
<dbReference type="PANTHER" id="PTHR23176">
    <property type="entry name" value="RHO/RAC/CDC GTPASE-ACTIVATING PROTEIN"/>
    <property type="match status" value="1"/>
</dbReference>
<dbReference type="GO" id="GO:0005096">
    <property type="term" value="F:GTPase activator activity"/>
    <property type="evidence" value="ECO:0007669"/>
    <property type="project" value="UniProtKB-KW"/>
</dbReference>
<feature type="compositionally biased region" description="Basic and acidic residues" evidence="3">
    <location>
        <begin position="976"/>
        <end position="987"/>
    </location>
</feature>
<feature type="compositionally biased region" description="Polar residues" evidence="3">
    <location>
        <begin position="1508"/>
        <end position="1518"/>
    </location>
</feature>
<dbReference type="SUPFAM" id="SSF48350">
    <property type="entry name" value="GTPase activation domain, GAP"/>
    <property type="match status" value="1"/>
</dbReference>
<feature type="compositionally biased region" description="Polar residues" evidence="3">
    <location>
        <begin position="92"/>
        <end position="103"/>
    </location>
</feature>
<dbReference type="InterPro" id="IPR001849">
    <property type="entry name" value="PH_domain"/>
</dbReference>
<feature type="compositionally biased region" description="Acidic residues" evidence="3">
    <location>
        <begin position="509"/>
        <end position="526"/>
    </location>
</feature>
<evidence type="ECO:0000256" key="1">
    <source>
        <dbReference type="ARBA" id="ARBA00022468"/>
    </source>
</evidence>
<feature type="domain" description="Rho-GAP" evidence="5">
    <location>
        <begin position="1212"/>
        <end position="1426"/>
    </location>
</feature>
<feature type="compositionally biased region" description="Low complexity" evidence="3">
    <location>
        <begin position="1081"/>
        <end position="1118"/>
    </location>
</feature>
<feature type="compositionally biased region" description="Pro residues" evidence="3">
    <location>
        <begin position="666"/>
        <end position="678"/>
    </location>
</feature>
<evidence type="ECO:0000256" key="3">
    <source>
        <dbReference type="SAM" id="MobiDB-lite"/>
    </source>
</evidence>
<feature type="compositionally biased region" description="Polar residues" evidence="3">
    <location>
        <begin position="718"/>
        <end position="728"/>
    </location>
</feature>
<dbReference type="OrthoDB" id="185175at2759"/>
<feature type="region of interest" description="Disordered" evidence="3">
    <location>
        <begin position="1186"/>
        <end position="1205"/>
    </location>
</feature>
<feature type="compositionally biased region" description="Low complexity" evidence="3">
    <location>
        <begin position="178"/>
        <end position="199"/>
    </location>
</feature>
<name>A0A3N4M0N5_9PEZI</name>
<evidence type="ECO:0008006" key="8">
    <source>
        <dbReference type="Google" id="ProtNLM"/>
    </source>
</evidence>
<dbReference type="EMBL" id="ML121531">
    <property type="protein sequence ID" value="RPB27409.1"/>
    <property type="molecule type" value="Genomic_DNA"/>
</dbReference>
<dbReference type="Pfam" id="PF00169">
    <property type="entry name" value="PH"/>
    <property type="match status" value="1"/>
</dbReference>
<evidence type="ECO:0000313" key="6">
    <source>
        <dbReference type="EMBL" id="RPB27409.1"/>
    </source>
</evidence>
<dbReference type="PROSITE" id="PS50003">
    <property type="entry name" value="PH_DOMAIN"/>
    <property type="match status" value="1"/>
</dbReference>
<evidence type="ECO:0000259" key="4">
    <source>
        <dbReference type="PROSITE" id="PS50003"/>
    </source>
</evidence>
<dbReference type="Gene3D" id="1.10.555.10">
    <property type="entry name" value="Rho GTPase activation protein"/>
    <property type="match status" value="1"/>
</dbReference>
<feature type="compositionally biased region" description="Polar residues" evidence="3">
    <location>
        <begin position="1410"/>
        <end position="1421"/>
    </location>
</feature>
<sequence>MTPQQIQKDLSLNRDFLSRYQAFTPTPTTFIDIRPNTHNDNPHIHHSHPQTSQQSHDRPNKRPYREPPKSATFPPRRDWAGRDIECGDGERSQFQYPSRTATFPNKPPTPTQRTHDRLDKLAAEASTVVEEITSYQIASDSPPTYRPHSAGPSNSVPVYSGQQGRLQQLVTVPEYYSHSHSNSNSSTAASTPTSASSMTSNFIRTLPRTSSTDSTLSNASTIVHGQSYSQSSGSSPQDILKLIEASGSPEAVIQVLLKDKASAQSQNTQLWRLVDKQRAMILGLNKDLERALKDKEKYRKKLKEYLAMFPHLQNDRATTESPAPSEQAEGHSPQDATYPEDGIHKMPRDRHGSIELDVVPYPVTPPIAQDKFDGSSDDGVAKMPSPIPHINSIIPPTPSDPSAIMSNEQSLQPPQDFSAALKSPRREIVRLNVDTNGKARHKTTQDSSHLTNPLSSISDNITPISATPVSATSVVPAERQPPKKKGPPARLDLSPTERMPFQATRGSDNDESNYDDDDDDDDDVSIEEISGYEQRRKELEKVMDDKKVALREDDGREKTEESLVQKRSTQLSESSDAPLKDAVPSNPEPVYERVDDKKAGISEPLALKALGPRPTPLSLSKLREAYDPESLGLGLSPMFPPGHGMQRENIVTTRLNATRPMSPGLPSSPRPSPNSPLPRPRKNVSSPEPLSPRSTSKFPGSALPASPRVGQIPASFHTHGSPSTPSQASFAAAATGLGLVPLSPNPYSQEWSSRHGSNTSSSPVTDLLIEPSAIATVEIRVVSSRMRPSRSSFLPGKAKAADDSVFTLGVFSRVTGRENWRVEKDIGALPTLDSRLRHYNKDLTAKLPDRTLFVGHAPAKVDARRAAIEEYFAAVMELHMDEQLAQALCEFLSTDVVEAPFQEAQSAKEGRNSPDGSLHGKITKEGYLTKRGKNFGGWKARYFVLDGPVLRYFESPGGTHLGSIKLSGAQIGRQQQPKESHPPKEGDGDSETENQFRHAFLIMEPKRKDSGSLVRHVLCAESDVERDEWVDALMVWVNKGSEETKLQKAESIGSIGKRKKERKDREEEAQEELRAYRYDDVAPGAAPARGPTPDGQRYRSPTPTSNSNNSSTSLVPPSAQSSVYSTSPLVERSAPSKLISGPTNGTVISDLSAWGNQPDKHKDHKSEKEQKEAKALKKRSIWGFRGRSSSDLTNEQKPESNKMPPGRMVFGVSLEEAISVSRPFGVTAPLPAVVYRCIEYLDAKNAVNEEGIFRLSGSNVVIKGLRDRFNSESDVNLLAAEEYYDVHAVAGLLKLYLRELPTNILTSERREDFLRVTEMEDKHKKIIALNELVHRLPIENFTLLQALSGHLIRIIDNAAVNKMTVRNVGIVFSPTLNIPAQVFALFLQEHHDIFGEEREQDYSSEEHHQQQQNDTNLLTPHQNEKLRQPSFTNQERPNLEPPRSATLPLSPSFKPTYDIPHYDRPHPHYSQGNQGNPHRTSYLPPDPNQQQNPTQQQMQEQFQKQQNAVTSNQNQFGQDSPGGLDVKSAKARRRESSMMMGVLGIGGGMRKSILSPRPPQSTVGMVVEDDLY</sequence>
<dbReference type="SMART" id="SM00324">
    <property type="entry name" value="RhoGAP"/>
    <property type="match status" value="1"/>
</dbReference>
<feature type="compositionally biased region" description="Polar residues" evidence="3">
    <location>
        <begin position="151"/>
        <end position="161"/>
    </location>
</feature>
<feature type="compositionally biased region" description="Basic and acidic residues" evidence="3">
    <location>
        <begin position="55"/>
        <end position="68"/>
    </location>
</feature>
<dbReference type="InterPro" id="IPR000198">
    <property type="entry name" value="RhoGAP_dom"/>
</dbReference>
<feature type="compositionally biased region" description="Basic and acidic residues" evidence="3">
    <location>
        <begin position="533"/>
        <end position="564"/>
    </location>
</feature>
<evidence type="ECO:0000256" key="2">
    <source>
        <dbReference type="SAM" id="Coils"/>
    </source>
</evidence>
<feature type="compositionally biased region" description="Polar residues" evidence="3">
    <location>
        <begin position="1119"/>
        <end position="1128"/>
    </location>
</feature>
<feature type="region of interest" description="Disordered" evidence="3">
    <location>
        <begin position="903"/>
        <end position="923"/>
    </location>
</feature>
<feature type="region of interest" description="Disordered" evidence="3">
    <location>
        <begin position="633"/>
        <end position="728"/>
    </location>
</feature>
<feature type="region of interest" description="Disordered" evidence="3">
    <location>
        <begin position="431"/>
        <end position="597"/>
    </location>
</feature>
<proteinExistence type="predicted"/>
<dbReference type="STRING" id="1051890.A0A3N4M0N5"/>
<feature type="region of interest" description="Disordered" evidence="3">
    <location>
        <begin position="396"/>
        <end position="418"/>
    </location>
</feature>
<feature type="compositionally biased region" description="Basic and acidic residues" evidence="3">
    <location>
        <begin position="75"/>
        <end position="91"/>
    </location>
</feature>
<keyword evidence="1" id="KW-0343">GTPase activation</keyword>
<evidence type="ECO:0000313" key="7">
    <source>
        <dbReference type="Proteomes" id="UP000267821"/>
    </source>
</evidence>
<feature type="compositionally biased region" description="Polar residues" evidence="3">
    <location>
        <begin position="565"/>
        <end position="575"/>
    </location>
</feature>
<feature type="region of interest" description="Disordered" evidence="3">
    <location>
        <begin position="311"/>
        <end position="348"/>
    </location>
</feature>
<dbReference type="InterPro" id="IPR011993">
    <property type="entry name" value="PH-like_dom_sf"/>
</dbReference>
<accession>A0A3N4M0N5</accession>
<dbReference type="GO" id="GO:0007165">
    <property type="term" value="P:signal transduction"/>
    <property type="evidence" value="ECO:0007669"/>
    <property type="project" value="InterPro"/>
</dbReference>
<dbReference type="SUPFAM" id="SSF50729">
    <property type="entry name" value="PH domain-like"/>
    <property type="match status" value="1"/>
</dbReference>
<feature type="compositionally biased region" description="Polar residues" evidence="3">
    <location>
        <begin position="445"/>
        <end position="473"/>
    </location>
</feature>
<organism evidence="6 7">
    <name type="scientific">Terfezia boudieri ATCC MYA-4762</name>
    <dbReference type="NCBI Taxonomy" id="1051890"/>
    <lineage>
        <taxon>Eukaryota</taxon>
        <taxon>Fungi</taxon>
        <taxon>Dikarya</taxon>
        <taxon>Ascomycota</taxon>
        <taxon>Pezizomycotina</taxon>
        <taxon>Pezizomycetes</taxon>
        <taxon>Pezizales</taxon>
        <taxon>Pezizaceae</taxon>
        <taxon>Terfezia</taxon>
    </lineage>
</organism>
<gene>
    <name evidence="6" type="ORF">L211DRAFT_846220</name>
</gene>
<feature type="compositionally biased region" description="Basic and acidic residues" evidence="3">
    <location>
        <begin position="1158"/>
        <end position="1175"/>
    </location>
</feature>
<dbReference type="PROSITE" id="PS50238">
    <property type="entry name" value="RHOGAP"/>
    <property type="match status" value="1"/>
</dbReference>
<protein>
    <recommendedName>
        <fullName evidence="8">RhoGAP-domain-containing protein</fullName>
    </recommendedName>
</protein>
<keyword evidence="7" id="KW-1185">Reference proteome</keyword>
<dbReference type="GO" id="GO:0005938">
    <property type="term" value="C:cell cortex"/>
    <property type="evidence" value="ECO:0007669"/>
    <property type="project" value="UniProtKB-ARBA"/>
</dbReference>
<feature type="compositionally biased region" description="Basic and acidic residues" evidence="3">
    <location>
        <begin position="1063"/>
        <end position="1080"/>
    </location>
</feature>